<protein>
    <submittedName>
        <fullName evidence="1">Uncharacterized protein</fullName>
    </submittedName>
</protein>
<sequence length="89" mass="10176">MAASDVKETMDGIWAKKAERKAAKEERIANGEVKERDLLVERLPEGLYMCRFDGGGKIPEEFEGKHTNRNKLAALAIRRWGNDDKLRFV</sequence>
<dbReference type="EMBL" id="LR796359">
    <property type="protein sequence ID" value="CAB4139552.1"/>
    <property type="molecule type" value="Genomic_DNA"/>
</dbReference>
<reference evidence="1" key="1">
    <citation type="submission" date="2020-04" db="EMBL/GenBank/DDBJ databases">
        <authorList>
            <person name="Chiriac C."/>
            <person name="Salcher M."/>
            <person name="Ghai R."/>
            <person name="Kavagutti S V."/>
        </authorList>
    </citation>
    <scope>NUCLEOTIDE SEQUENCE</scope>
</reference>
<proteinExistence type="predicted"/>
<gene>
    <name evidence="1" type="ORF">UFOVP336_57</name>
</gene>
<accession>A0A6J5M048</accession>
<name>A0A6J5M048_9CAUD</name>
<organism evidence="1">
    <name type="scientific">uncultured Caudovirales phage</name>
    <dbReference type="NCBI Taxonomy" id="2100421"/>
    <lineage>
        <taxon>Viruses</taxon>
        <taxon>Duplodnaviria</taxon>
        <taxon>Heunggongvirae</taxon>
        <taxon>Uroviricota</taxon>
        <taxon>Caudoviricetes</taxon>
        <taxon>Peduoviridae</taxon>
        <taxon>Maltschvirus</taxon>
        <taxon>Maltschvirus maltsch</taxon>
    </lineage>
</organism>
<evidence type="ECO:0000313" key="1">
    <source>
        <dbReference type="EMBL" id="CAB4139552.1"/>
    </source>
</evidence>